<protein>
    <submittedName>
        <fullName evidence="1">Uncharacterized protein</fullName>
    </submittedName>
</protein>
<sequence>MSTRYPCLQYRRKGFALVAVLAEAPDREAGVNLGGTTERSPSR</sequence>
<organism evidence="1 2">
    <name type="scientific">Desulfofundulus luciae</name>
    <dbReference type="NCBI Taxonomy" id="74702"/>
    <lineage>
        <taxon>Bacteria</taxon>
        <taxon>Bacillati</taxon>
        <taxon>Bacillota</taxon>
        <taxon>Clostridia</taxon>
        <taxon>Eubacteriales</taxon>
        <taxon>Peptococcaceae</taxon>
        <taxon>Desulfofundulus</taxon>
    </lineage>
</organism>
<accession>A0ABU0AXL4</accession>
<gene>
    <name evidence="1" type="ORF">J2Z49_000316</name>
</gene>
<evidence type="ECO:0000313" key="1">
    <source>
        <dbReference type="EMBL" id="MDQ0285223.1"/>
    </source>
</evidence>
<dbReference type="RefSeq" id="WP_307399247.1">
    <property type="nucleotide sequence ID" value="NZ_JAUSUX010000002.1"/>
</dbReference>
<reference evidence="1 2" key="1">
    <citation type="submission" date="2023-07" db="EMBL/GenBank/DDBJ databases">
        <title>Genomic Encyclopedia of Type Strains, Phase IV (KMG-IV): sequencing the most valuable type-strain genomes for metagenomic binning, comparative biology and taxonomic classification.</title>
        <authorList>
            <person name="Goeker M."/>
        </authorList>
    </citation>
    <scope>NUCLEOTIDE SEQUENCE [LARGE SCALE GENOMIC DNA]</scope>
    <source>
        <strain evidence="1 2">DSM 12396</strain>
    </source>
</reference>
<evidence type="ECO:0000313" key="2">
    <source>
        <dbReference type="Proteomes" id="UP001225644"/>
    </source>
</evidence>
<proteinExistence type="predicted"/>
<comment type="caution">
    <text evidence="1">The sequence shown here is derived from an EMBL/GenBank/DDBJ whole genome shotgun (WGS) entry which is preliminary data.</text>
</comment>
<name>A0ABU0AXL4_9FIRM</name>
<dbReference type="Proteomes" id="UP001225644">
    <property type="component" value="Unassembled WGS sequence"/>
</dbReference>
<dbReference type="EMBL" id="JAUSUX010000002">
    <property type="protein sequence ID" value="MDQ0285223.1"/>
    <property type="molecule type" value="Genomic_DNA"/>
</dbReference>
<keyword evidence="2" id="KW-1185">Reference proteome</keyword>